<gene>
    <name evidence="2" type="ORF">RJ641_006309</name>
</gene>
<dbReference type="AlphaFoldDB" id="A0AAN8VHG0"/>
<dbReference type="Proteomes" id="UP001370490">
    <property type="component" value="Unassembled WGS sequence"/>
</dbReference>
<name>A0AAN8VHG0_9MAGN</name>
<evidence type="ECO:0000313" key="2">
    <source>
        <dbReference type="EMBL" id="KAK6927718.1"/>
    </source>
</evidence>
<proteinExistence type="predicted"/>
<reference evidence="2 3" key="1">
    <citation type="submission" date="2023-12" db="EMBL/GenBank/DDBJ databases">
        <title>A high-quality genome assembly for Dillenia turbinata (Dilleniales).</title>
        <authorList>
            <person name="Chanderbali A."/>
        </authorList>
    </citation>
    <scope>NUCLEOTIDE SEQUENCE [LARGE SCALE GENOMIC DNA]</scope>
    <source>
        <strain evidence="2">LSX21</strain>
        <tissue evidence="2">Leaf</tissue>
    </source>
</reference>
<organism evidence="2 3">
    <name type="scientific">Dillenia turbinata</name>
    <dbReference type="NCBI Taxonomy" id="194707"/>
    <lineage>
        <taxon>Eukaryota</taxon>
        <taxon>Viridiplantae</taxon>
        <taxon>Streptophyta</taxon>
        <taxon>Embryophyta</taxon>
        <taxon>Tracheophyta</taxon>
        <taxon>Spermatophyta</taxon>
        <taxon>Magnoliopsida</taxon>
        <taxon>eudicotyledons</taxon>
        <taxon>Gunneridae</taxon>
        <taxon>Pentapetalae</taxon>
        <taxon>Dilleniales</taxon>
        <taxon>Dilleniaceae</taxon>
        <taxon>Dillenia</taxon>
    </lineage>
</organism>
<accession>A0AAN8VHG0</accession>
<keyword evidence="1" id="KW-0472">Membrane</keyword>
<sequence length="254" mass="28857">MELILPNSFSVEALYAIRHFINPSPWLLWLVMLLIVFGCKTFKHVPKYERSKLDMKTKGVSFSVLIKLSIQSRSPLDLAEFGLDIHPINDLNGHATRKTYEPTMNTKETLWAPNQPGTARRVKRHLPAKEDLPCNANYICLEDCNEFLFCKLKVDELSKKIQIFPATPERQCIGQWLKSFTGGIDNESNTHLKRMRLSIKKGGARKWNKLAWVLQDGTSYRIQTVSPGELPGKSSLAVDTLDQCVSKPVTACQR</sequence>
<comment type="caution">
    <text evidence="2">The sequence shown here is derived from an EMBL/GenBank/DDBJ whole genome shotgun (WGS) entry which is preliminary data.</text>
</comment>
<protein>
    <submittedName>
        <fullName evidence="2">Uncharacterized protein</fullName>
    </submittedName>
</protein>
<evidence type="ECO:0000313" key="3">
    <source>
        <dbReference type="Proteomes" id="UP001370490"/>
    </source>
</evidence>
<evidence type="ECO:0000256" key="1">
    <source>
        <dbReference type="SAM" id="Phobius"/>
    </source>
</evidence>
<feature type="transmembrane region" description="Helical" evidence="1">
    <location>
        <begin position="26"/>
        <end position="42"/>
    </location>
</feature>
<keyword evidence="1" id="KW-1133">Transmembrane helix</keyword>
<keyword evidence="3" id="KW-1185">Reference proteome</keyword>
<feature type="non-terminal residue" evidence="2">
    <location>
        <position position="254"/>
    </location>
</feature>
<keyword evidence="1" id="KW-0812">Transmembrane</keyword>
<dbReference type="EMBL" id="JBAMMX010000014">
    <property type="protein sequence ID" value="KAK6927718.1"/>
    <property type="molecule type" value="Genomic_DNA"/>
</dbReference>